<feature type="region of interest" description="Disordered" evidence="1">
    <location>
        <begin position="71"/>
        <end position="140"/>
    </location>
</feature>
<proteinExistence type="predicted"/>
<evidence type="ECO:0000256" key="1">
    <source>
        <dbReference type="SAM" id="MobiDB-lite"/>
    </source>
</evidence>
<name>A0A6J4P522_9ACTN</name>
<sequence length="154" mass="16236">MGVHPTSTATPTIPTTRPAIFPFVRASPVHAAATTAANSAVVALSIAAREAVRLISEAAIRENGIAALKAPSARNSFQRDRSFGRRPTTTAKSARAAAARPTRSSMSTKGPRAGTATRIKRNELPQIAPRSNRAPRSRAPIRYSSPLIRFAGVA</sequence>
<feature type="compositionally biased region" description="Low complexity" evidence="1">
    <location>
        <begin position="127"/>
        <end position="140"/>
    </location>
</feature>
<protein>
    <submittedName>
        <fullName evidence="2">Uncharacterized protein</fullName>
    </submittedName>
</protein>
<dbReference type="AlphaFoldDB" id="A0A6J4P522"/>
<organism evidence="2">
    <name type="scientific">uncultured Rubrobacteraceae bacterium</name>
    <dbReference type="NCBI Taxonomy" id="349277"/>
    <lineage>
        <taxon>Bacteria</taxon>
        <taxon>Bacillati</taxon>
        <taxon>Actinomycetota</taxon>
        <taxon>Rubrobacteria</taxon>
        <taxon>Rubrobacterales</taxon>
        <taxon>Rubrobacteraceae</taxon>
        <taxon>environmental samples</taxon>
    </lineage>
</organism>
<accession>A0A6J4P522</accession>
<feature type="compositionally biased region" description="Low complexity" evidence="1">
    <location>
        <begin position="85"/>
        <end position="108"/>
    </location>
</feature>
<dbReference type="EMBL" id="CADCVB010000002">
    <property type="protein sequence ID" value="CAA9404933.1"/>
    <property type="molecule type" value="Genomic_DNA"/>
</dbReference>
<evidence type="ECO:0000313" key="2">
    <source>
        <dbReference type="EMBL" id="CAA9404933.1"/>
    </source>
</evidence>
<reference evidence="2" key="1">
    <citation type="submission" date="2020-02" db="EMBL/GenBank/DDBJ databases">
        <authorList>
            <person name="Meier V. D."/>
        </authorList>
    </citation>
    <scope>NUCLEOTIDE SEQUENCE</scope>
    <source>
        <strain evidence="2">AVDCRST_MAG78</strain>
    </source>
</reference>
<gene>
    <name evidence="2" type="ORF">AVDCRST_MAG78-58</name>
</gene>